<accession>A0AB39WMD2</accession>
<name>A0AB39WMD2_9FLAO</name>
<feature type="coiled-coil region" evidence="1">
    <location>
        <begin position="63"/>
        <end position="90"/>
    </location>
</feature>
<evidence type="ECO:0000313" key="3">
    <source>
        <dbReference type="EMBL" id="XDV01655.1"/>
    </source>
</evidence>
<evidence type="ECO:0000256" key="1">
    <source>
        <dbReference type="SAM" id="Coils"/>
    </source>
</evidence>
<evidence type="ECO:0000256" key="2">
    <source>
        <dbReference type="SAM" id="Phobius"/>
    </source>
</evidence>
<protein>
    <recommendedName>
        <fullName evidence="4">Phage abortive infection protein</fullName>
    </recommendedName>
</protein>
<dbReference type="RefSeq" id="WP_369765279.1">
    <property type="nucleotide sequence ID" value="NZ_CP165627.1"/>
</dbReference>
<feature type="transmembrane region" description="Helical" evidence="2">
    <location>
        <begin position="16"/>
        <end position="37"/>
    </location>
</feature>
<dbReference type="AlphaFoldDB" id="A0AB39WMD2"/>
<keyword evidence="2" id="KW-0812">Transmembrane</keyword>
<sequence>MINFQFGTFESDMPGWFDWFSLLISLFVSVISIYGGYKISNVIYNREKEDREIEDKKLDLAGFNLFKNSIEQLNSAVKNQEEDILKYIEKQDFSLTFHQNVNVDFLQFIDAKKIYLILGLEHEEKINSLFKRLYLLSDFRISLRNEVRTYIKRYNELEKEFYSYRELLYLEYFRLCNTRSLSVKIENNKKMWNFDVKDIFMNEYSKLINQILSNTEIIENNALKSRDKLVSEFVVKISEISGKFIPEDIDAIYINNLANKVNAAYIDMNEITKSHLKAMKSYSDNLNITSAKIELFLK</sequence>
<keyword evidence="2" id="KW-1133">Transmembrane helix</keyword>
<organism evidence="3">
    <name type="scientific">Flavobacterium sp. WC2429</name>
    <dbReference type="NCBI Taxonomy" id="3234140"/>
    <lineage>
        <taxon>Bacteria</taxon>
        <taxon>Pseudomonadati</taxon>
        <taxon>Bacteroidota</taxon>
        <taxon>Flavobacteriia</taxon>
        <taxon>Flavobacteriales</taxon>
        <taxon>Flavobacteriaceae</taxon>
        <taxon>Flavobacterium</taxon>
    </lineage>
</organism>
<reference evidence="3" key="1">
    <citation type="submission" date="2024-07" db="EMBL/GenBank/DDBJ databases">
        <authorList>
            <person name="Biller S.J."/>
        </authorList>
    </citation>
    <scope>NUCLEOTIDE SEQUENCE</scope>
    <source>
        <strain evidence="3">WC2429</strain>
    </source>
</reference>
<keyword evidence="1" id="KW-0175">Coiled coil</keyword>
<proteinExistence type="predicted"/>
<gene>
    <name evidence="3" type="ORF">AB3G32_15160</name>
</gene>
<keyword evidence="2" id="KW-0472">Membrane</keyword>
<evidence type="ECO:0008006" key="4">
    <source>
        <dbReference type="Google" id="ProtNLM"/>
    </source>
</evidence>
<dbReference type="EMBL" id="CP165627">
    <property type="protein sequence ID" value="XDV01655.1"/>
    <property type="molecule type" value="Genomic_DNA"/>
</dbReference>